<comment type="catalytic activity">
    <reaction evidence="1">
        <text>L-glutamyl-[protein] + S-adenosyl-L-methionine = [protein]-L-glutamate 5-O-methyl ester + S-adenosyl-L-homocysteine</text>
        <dbReference type="Rhea" id="RHEA:24452"/>
        <dbReference type="Rhea" id="RHEA-COMP:10208"/>
        <dbReference type="Rhea" id="RHEA-COMP:10311"/>
        <dbReference type="ChEBI" id="CHEBI:29973"/>
        <dbReference type="ChEBI" id="CHEBI:57856"/>
        <dbReference type="ChEBI" id="CHEBI:59789"/>
        <dbReference type="ChEBI" id="CHEBI:82795"/>
        <dbReference type="EC" id="2.1.1.80"/>
    </reaction>
</comment>
<dbReference type="InterPro" id="IPR000780">
    <property type="entry name" value="CheR_MeTrfase"/>
</dbReference>
<dbReference type="EC" id="2.1.1.80" evidence="2"/>
<name>A0A5Q2RJF4_9ACTN</name>
<dbReference type="InterPro" id="IPR029063">
    <property type="entry name" value="SAM-dependent_MTases_sf"/>
</dbReference>
<evidence type="ECO:0000256" key="5">
    <source>
        <dbReference type="ARBA" id="ARBA00022691"/>
    </source>
</evidence>
<evidence type="ECO:0000313" key="8">
    <source>
        <dbReference type="Proteomes" id="UP000334019"/>
    </source>
</evidence>
<keyword evidence="4" id="KW-0808">Transferase</keyword>
<accession>A0A5Q2RJF4</accession>
<dbReference type="InterPro" id="IPR050903">
    <property type="entry name" value="Bact_Chemotaxis_MeTrfase"/>
</dbReference>
<dbReference type="InterPro" id="IPR022642">
    <property type="entry name" value="CheR_C"/>
</dbReference>
<dbReference type="SUPFAM" id="SSF53335">
    <property type="entry name" value="S-adenosyl-L-methionine-dependent methyltransferases"/>
    <property type="match status" value="1"/>
</dbReference>
<keyword evidence="3" id="KW-0489">Methyltransferase</keyword>
<dbReference type="Gene3D" id="3.40.50.150">
    <property type="entry name" value="Vaccinia Virus protein VP39"/>
    <property type="match status" value="1"/>
</dbReference>
<reference evidence="7 8" key="1">
    <citation type="submission" date="2019-11" db="EMBL/GenBank/DDBJ databases">
        <authorList>
            <person name="He Y."/>
        </authorList>
    </citation>
    <scope>NUCLEOTIDE SEQUENCE [LARGE SCALE GENOMIC DNA]</scope>
    <source>
        <strain evidence="7 8">SCSIO 58843</strain>
    </source>
</reference>
<dbReference type="Proteomes" id="UP000334019">
    <property type="component" value="Chromosome"/>
</dbReference>
<evidence type="ECO:0000256" key="1">
    <source>
        <dbReference type="ARBA" id="ARBA00001541"/>
    </source>
</evidence>
<proteinExistence type="predicted"/>
<organism evidence="7 8">
    <name type="scientific">Actinomarinicola tropica</name>
    <dbReference type="NCBI Taxonomy" id="2789776"/>
    <lineage>
        <taxon>Bacteria</taxon>
        <taxon>Bacillati</taxon>
        <taxon>Actinomycetota</taxon>
        <taxon>Acidimicrobiia</taxon>
        <taxon>Acidimicrobiales</taxon>
        <taxon>Iamiaceae</taxon>
        <taxon>Actinomarinicola</taxon>
    </lineage>
</organism>
<dbReference type="InterPro" id="IPR036804">
    <property type="entry name" value="CheR_N_sf"/>
</dbReference>
<dbReference type="Pfam" id="PF03705">
    <property type="entry name" value="CheR_N"/>
    <property type="match status" value="1"/>
</dbReference>
<evidence type="ECO:0000256" key="3">
    <source>
        <dbReference type="ARBA" id="ARBA00022603"/>
    </source>
</evidence>
<dbReference type="PANTHER" id="PTHR24422">
    <property type="entry name" value="CHEMOTAXIS PROTEIN METHYLTRANSFERASE"/>
    <property type="match status" value="1"/>
</dbReference>
<dbReference type="GO" id="GO:0032259">
    <property type="term" value="P:methylation"/>
    <property type="evidence" value="ECO:0007669"/>
    <property type="project" value="UniProtKB-KW"/>
</dbReference>
<sequence>MTPTDVAFIRSLVHESAALVLEPGKEYLVESRLAPVARDAGYPSISHMVAALRGTPYGRTHHAIVQAMTTNETSWFRDRHPFDALVTTVVPELMARRAAERRLTIWSAACSTGQEPYSVAMLLLDTFPQLASWNLTILASDLAEDAVAQGRAGRYSQLEVNRGMPADMLVRHFQRDGAHWVVADGIRRMVRFGVVNLIGPWPEMASPDIVMLRNVMIYFDHATKQRLLGRIRERMRPDGYLFLGNAETTLNVDDGFVRIEPTRAGLYRLRSAIQGQGT</sequence>
<dbReference type="Gene3D" id="1.10.155.10">
    <property type="entry name" value="Chemotaxis receptor methyltransferase CheR, N-terminal domain"/>
    <property type="match status" value="1"/>
</dbReference>
<evidence type="ECO:0000313" key="7">
    <source>
        <dbReference type="EMBL" id="QGG96998.1"/>
    </source>
</evidence>
<dbReference type="PROSITE" id="PS50123">
    <property type="entry name" value="CHER"/>
    <property type="match status" value="1"/>
</dbReference>
<evidence type="ECO:0000256" key="4">
    <source>
        <dbReference type="ARBA" id="ARBA00022679"/>
    </source>
</evidence>
<dbReference type="Pfam" id="PF01739">
    <property type="entry name" value="CheR"/>
    <property type="match status" value="1"/>
</dbReference>
<dbReference type="GO" id="GO:0008983">
    <property type="term" value="F:protein-glutamate O-methyltransferase activity"/>
    <property type="evidence" value="ECO:0007669"/>
    <property type="project" value="UniProtKB-EC"/>
</dbReference>
<dbReference type="EMBL" id="CP045851">
    <property type="protein sequence ID" value="QGG96998.1"/>
    <property type="molecule type" value="Genomic_DNA"/>
</dbReference>
<gene>
    <name evidence="7" type="ORF">GH723_06350</name>
</gene>
<dbReference type="AlphaFoldDB" id="A0A5Q2RJF4"/>
<keyword evidence="8" id="KW-1185">Reference proteome</keyword>
<dbReference type="PRINTS" id="PR00996">
    <property type="entry name" value="CHERMTFRASE"/>
</dbReference>
<dbReference type="PANTHER" id="PTHR24422:SF21">
    <property type="entry name" value="CHEMOTAXIS PROTEIN METHYLTRANSFERASE 1"/>
    <property type="match status" value="1"/>
</dbReference>
<dbReference type="SUPFAM" id="SSF47757">
    <property type="entry name" value="Chemotaxis receptor methyltransferase CheR, N-terminal domain"/>
    <property type="match status" value="1"/>
</dbReference>
<dbReference type="SMART" id="SM00138">
    <property type="entry name" value="MeTrc"/>
    <property type="match status" value="1"/>
</dbReference>
<keyword evidence="5" id="KW-0949">S-adenosyl-L-methionine</keyword>
<evidence type="ECO:0000256" key="2">
    <source>
        <dbReference type="ARBA" id="ARBA00012534"/>
    </source>
</evidence>
<dbReference type="InterPro" id="IPR022641">
    <property type="entry name" value="CheR_N"/>
</dbReference>
<evidence type="ECO:0000259" key="6">
    <source>
        <dbReference type="PROSITE" id="PS50123"/>
    </source>
</evidence>
<dbReference type="KEGG" id="atq:GH723_06350"/>
<protein>
    <recommendedName>
        <fullName evidence="2">protein-glutamate O-methyltransferase</fullName>
        <ecNumber evidence="2">2.1.1.80</ecNumber>
    </recommendedName>
</protein>
<feature type="domain" description="CheR-type methyltransferase" evidence="6">
    <location>
        <begin position="1"/>
        <end position="272"/>
    </location>
</feature>